<reference evidence="4" key="1">
    <citation type="journal article" date="2014" name="Genome Biol. Evol.">
        <title>Pangenome evidence for extensive interdomain horizontal transfer affecting lineage core and shell genes in uncultured planktonic thaumarchaeota and euryarchaeota.</title>
        <authorList>
            <person name="Deschamps P."/>
            <person name="Zivanovic Y."/>
            <person name="Moreira D."/>
            <person name="Rodriguez-Valera F."/>
            <person name="Lopez-Garcia P."/>
        </authorList>
    </citation>
    <scope>NUCLEOTIDE SEQUENCE</scope>
</reference>
<dbReference type="InterPro" id="IPR046342">
    <property type="entry name" value="CBS_dom_sf"/>
</dbReference>
<dbReference type="InterPro" id="IPR000644">
    <property type="entry name" value="CBS_dom"/>
</dbReference>
<feature type="domain" description="CBS" evidence="3">
    <location>
        <begin position="73"/>
        <end position="128"/>
    </location>
</feature>
<dbReference type="Gene3D" id="3.10.580.10">
    <property type="entry name" value="CBS-domain"/>
    <property type="match status" value="1"/>
</dbReference>
<dbReference type="Pfam" id="PF00571">
    <property type="entry name" value="CBS"/>
    <property type="match status" value="2"/>
</dbReference>
<dbReference type="EMBL" id="KF901051">
    <property type="protein sequence ID" value="AIF16304.1"/>
    <property type="molecule type" value="Genomic_DNA"/>
</dbReference>
<dbReference type="PANTHER" id="PTHR43080">
    <property type="entry name" value="CBS DOMAIN-CONTAINING PROTEIN CBSX3, MITOCHONDRIAL"/>
    <property type="match status" value="1"/>
</dbReference>
<evidence type="ECO:0000256" key="1">
    <source>
        <dbReference type="ARBA" id="ARBA00023122"/>
    </source>
</evidence>
<dbReference type="InterPro" id="IPR051257">
    <property type="entry name" value="Diverse_CBS-Domain"/>
</dbReference>
<dbReference type="AlphaFoldDB" id="A0A075HK65"/>
<dbReference type="SUPFAM" id="SSF54631">
    <property type="entry name" value="CBS-domain pair"/>
    <property type="match status" value="1"/>
</dbReference>
<feature type="domain" description="CBS" evidence="3">
    <location>
        <begin position="8"/>
        <end position="65"/>
    </location>
</feature>
<evidence type="ECO:0000259" key="3">
    <source>
        <dbReference type="PROSITE" id="PS51371"/>
    </source>
</evidence>
<evidence type="ECO:0000256" key="2">
    <source>
        <dbReference type="PROSITE-ProRule" id="PRU00703"/>
    </source>
</evidence>
<organism evidence="4">
    <name type="scientific">uncultured marine thaumarchaeote KM3_73_E02</name>
    <dbReference type="NCBI Taxonomy" id="1456267"/>
    <lineage>
        <taxon>Archaea</taxon>
        <taxon>Nitrososphaerota</taxon>
        <taxon>environmental samples</taxon>
    </lineage>
</organism>
<evidence type="ECO:0000313" key="4">
    <source>
        <dbReference type="EMBL" id="AIF16304.1"/>
    </source>
</evidence>
<name>A0A075HK65_9ARCH</name>
<dbReference type="PANTHER" id="PTHR43080:SF2">
    <property type="entry name" value="CBS DOMAIN-CONTAINING PROTEIN"/>
    <property type="match status" value="1"/>
</dbReference>
<sequence>MAQIRDIMQKNVITIEHDKTAHDAACLISEKDISFLVIMKDNIPIGVLTESDFVKRLSARDKKASEVIISEIMSNKFRWVNPETEIEDAIQKMLNNNIRRLLILDDDKLVGVLTQTDLTEFLRNKLLVDQTVKNIQETS</sequence>
<proteinExistence type="predicted"/>
<keyword evidence="1 2" id="KW-0129">CBS domain</keyword>
<dbReference type="SMART" id="SM00116">
    <property type="entry name" value="CBS"/>
    <property type="match status" value="2"/>
</dbReference>
<dbReference type="PROSITE" id="PS51371">
    <property type="entry name" value="CBS"/>
    <property type="match status" value="2"/>
</dbReference>
<protein>
    <submittedName>
        <fullName evidence="4">Signal transduction protein</fullName>
    </submittedName>
</protein>
<accession>A0A075HK65</accession>